<evidence type="ECO:0000313" key="2">
    <source>
        <dbReference type="EMBL" id="KAK0610657.1"/>
    </source>
</evidence>
<dbReference type="AlphaFoldDB" id="A0AA39TH04"/>
<evidence type="ECO:0000313" key="3">
    <source>
        <dbReference type="Proteomes" id="UP001174934"/>
    </source>
</evidence>
<sequence>MVASRAWTQLYRLFGDDMADDEQACTDMLARISGFRPYQTILEISCREEPRESEGDAGDGVSEVADDVLNGKSSNGGPHSDDDDDEENEDDDEDSD</sequence>
<proteinExistence type="predicted"/>
<name>A0AA39TH04_9PEZI</name>
<dbReference type="Proteomes" id="UP001174934">
    <property type="component" value="Unassembled WGS sequence"/>
</dbReference>
<feature type="region of interest" description="Disordered" evidence="1">
    <location>
        <begin position="47"/>
        <end position="96"/>
    </location>
</feature>
<keyword evidence="3" id="KW-1185">Reference proteome</keyword>
<feature type="compositionally biased region" description="Acidic residues" evidence="1">
    <location>
        <begin position="81"/>
        <end position="96"/>
    </location>
</feature>
<protein>
    <submittedName>
        <fullName evidence="2">Uncharacterized protein</fullName>
    </submittedName>
</protein>
<organism evidence="2 3">
    <name type="scientific">Bombardia bombarda</name>
    <dbReference type="NCBI Taxonomy" id="252184"/>
    <lineage>
        <taxon>Eukaryota</taxon>
        <taxon>Fungi</taxon>
        <taxon>Dikarya</taxon>
        <taxon>Ascomycota</taxon>
        <taxon>Pezizomycotina</taxon>
        <taxon>Sordariomycetes</taxon>
        <taxon>Sordariomycetidae</taxon>
        <taxon>Sordariales</taxon>
        <taxon>Lasiosphaeriaceae</taxon>
        <taxon>Bombardia</taxon>
    </lineage>
</organism>
<accession>A0AA39TH04</accession>
<comment type="caution">
    <text evidence="2">The sequence shown here is derived from an EMBL/GenBank/DDBJ whole genome shotgun (WGS) entry which is preliminary data.</text>
</comment>
<gene>
    <name evidence="2" type="ORF">B0T17DRAFT_621122</name>
</gene>
<dbReference type="EMBL" id="JAULSR010000010">
    <property type="protein sequence ID" value="KAK0610657.1"/>
    <property type="molecule type" value="Genomic_DNA"/>
</dbReference>
<reference evidence="2" key="1">
    <citation type="submission" date="2023-06" db="EMBL/GenBank/DDBJ databases">
        <title>Genome-scale phylogeny and comparative genomics of the fungal order Sordariales.</title>
        <authorList>
            <consortium name="Lawrence Berkeley National Laboratory"/>
            <person name="Hensen N."/>
            <person name="Bonometti L."/>
            <person name="Westerberg I."/>
            <person name="Brannstrom I.O."/>
            <person name="Guillou S."/>
            <person name="Cros-Aarteil S."/>
            <person name="Calhoun S."/>
            <person name="Haridas S."/>
            <person name="Kuo A."/>
            <person name="Mondo S."/>
            <person name="Pangilinan J."/>
            <person name="Riley R."/>
            <person name="LaButti K."/>
            <person name="Andreopoulos B."/>
            <person name="Lipzen A."/>
            <person name="Chen C."/>
            <person name="Yanf M."/>
            <person name="Daum C."/>
            <person name="Ng V."/>
            <person name="Clum A."/>
            <person name="Steindorff A."/>
            <person name="Ohm R."/>
            <person name="Martin F."/>
            <person name="Silar P."/>
            <person name="Natvig D."/>
            <person name="Lalanne C."/>
            <person name="Gautier V."/>
            <person name="Ament-velasquez S.L."/>
            <person name="Kruys A."/>
            <person name="Hutchinson M.I."/>
            <person name="Powell A.J."/>
            <person name="Barry K."/>
            <person name="Miller A.N."/>
            <person name="Grigoriev I.V."/>
            <person name="Debuchy R."/>
            <person name="Gladieux P."/>
            <person name="Thoren M.H."/>
            <person name="Johannesson H."/>
        </authorList>
    </citation>
    <scope>NUCLEOTIDE SEQUENCE</scope>
    <source>
        <strain evidence="2">SMH3391-2</strain>
    </source>
</reference>
<evidence type="ECO:0000256" key="1">
    <source>
        <dbReference type="SAM" id="MobiDB-lite"/>
    </source>
</evidence>